<keyword evidence="8" id="KW-0863">Zinc-finger</keyword>
<evidence type="ECO:0000256" key="12">
    <source>
        <dbReference type="ARBA" id="ARBA00022989"/>
    </source>
</evidence>
<dbReference type="InterPro" id="IPR055220">
    <property type="entry name" value="SPRTN_ZBD"/>
</dbReference>
<protein>
    <recommendedName>
        <fullName evidence="3">adenylate cyclase</fullName>
        <ecNumber evidence="3">4.6.1.1</ecNumber>
    </recommendedName>
</protein>
<dbReference type="GO" id="GO:0007189">
    <property type="term" value="P:adenylate cyclase-activating G protein-coupled receptor signaling pathway"/>
    <property type="evidence" value="ECO:0007669"/>
    <property type="project" value="TreeGrafter"/>
</dbReference>
<dbReference type="Pfam" id="PF10263">
    <property type="entry name" value="SprT-like"/>
    <property type="match status" value="1"/>
</dbReference>
<dbReference type="SUPFAM" id="SSF55073">
    <property type="entry name" value="Nucleotide cyclase"/>
    <property type="match status" value="1"/>
</dbReference>
<feature type="compositionally biased region" description="Polar residues" evidence="16">
    <location>
        <begin position="1228"/>
        <end position="1237"/>
    </location>
</feature>
<keyword evidence="15" id="KW-0456">Lyase</keyword>
<dbReference type="CDD" id="cd07302">
    <property type="entry name" value="CHD"/>
    <property type="match status" value="1"/>
</dbReference>
<evidence type="ECO:0000256" key="14">
    <source>
        <dbReference type="ARBA" id="ARBA00023204"/>
    </source>
</evidence>
<evidence type="ECO:0000256" key="15">
    <source>
        <dbReference type="ARBA" id="ARBA00023239"/>
    </source>
</evidence>
<dbReference type="Pfam" id="PF00211">
    <property type="entry name" value="Guanylate_cyc"/>
    <property type="match status" value="1"/>
</dbReference>
<feature type="transmembrane region" description="Helical" evidence="17">
    <location>
        <begin position="84"/>
        <end position="102"/>
    </location>
</feature>
<comment type="catalytic activity">
    <reaction evidence="1">
        <text>ATP = 3',5'-cyclic AMP + diphosphate</text>
        <dbReference type="Rhea" id="RHEA:15389"/>
        <dbReference type="ChEBI" id="CHEBI:30616"/>
        <dbReference type="ChEBI" id="CHEBI:33019"/>
        <dbReference type="ChEBI" id="CHEBI:58165"/>
        <dbReference type="EC" id="4.6.1.1"/>
    </reaction>
</comment>
<keyword evidence="11" id="KW-0460">Magnesium</keyword>
<dbReference type="STRING" id="7238.B4ILT9"/>
<dbReference type="FunFam" id="3.30.70.1230:FF:000014">
    <property type="entry name" value="adenylate cyclase type 9"/>
    <property type="match status" value="1"/>
</dbReference>
<evidence type="ECO:0000256" key="6">
    <source>
        <dbReference type="ARBA" id="ARBA00022741"/>
    </source>
</evidence>
<dbReference type="Pfam" id="PF22934">
    <property type="entry name" value="SPRTN_ZBD"/>
    <property type="match status" value="1"/>
</dbReference>
<dbReference type="GO" id="GO:0005524">
    <property type="term" value="F:ATP binding"/>
    <property type="evidence" value="ECO:0007669"/>
    <property type="project" value="UniProtKB-KW"/>
</dbReference>
<evidence type="ECO:0000256" key="1">
    <source>
        <dbReference type="ARBA" id="ARBA00001593"/>
    </source>
</evidence>
<feature type="transmembrane region" description="Helical" evidence="17">
    <location>
        <begin position="244"/>
        <end position="268"/>
    </location>
</feature>
<keyword evidence="7" id="KW-0227">DNA damage</keyword>
<evidence type="ECO:0000256" key="5">
    <source>
        <dbReference type="ARBA" id="ARBA00022723"/>
    </source>
</evidence>
<dbReference type="HOGENOM" id="CLU_258863_0_0_1"/>
<dbReference type="GO" id="GO:0003677">
    <property type="term" value="F:DNA binding"/>
    <property type="evidence" value="ECO:0007669"/>
    <property type="project" value="InterPro"/>
</dbReference>
<feature type="region of interest" description="Disordered" evidence="16">
    <location>
        <begin position="887"/>
        <end position="913"/>
    </location>
</feature>
<reference evidence="19 20" key="1">
    <citation type="journal article" date="2007" name="Nature">
        <title>Evolution of genes and genomes on the Drosophila phylogeny.</title>
        <authorList>
            <consortium name="Drosophila 12 Genomes Consortium"/>
            <person name="Clark A.G."/>
            <person name="Eisen M.B."/>
            <person name="Smith D.R."/>
            <person name="Bergman C.M."/>
            <person name="Oliver B."/>
            <person name="Markow T.A."/>
            <person name="Kaufman T.C."/>
            <person name="Kellis M."/>
            <person name="Gelbart W."/>
            <person name="Iyer V.N."/>
            <person name="Pollard D.A."/>
            <person name="Sackton T.B."/>
            <person name="Larracuente A.M."/>
            <person name="Singh N.D."/>
            <person name="Abad J.P."/>
            <person name="Abt D.N."/>
            <person name="Adryan B."/>
            <person name="Aguade M."/>
            <person name="Akashi H."/>
            <person name="Anderson W.W."/>
            <person name="Aquadro C.F."/>
            <person name="Ardell D.H."/>
            <person name="Arguello R."/>
            <person name="Artieri C.G."/>
            <person name="Barbash D.A."/>
            <person name="Barker D."/>
            <person name="Barsanti P."/>
            <person name="Batterham P."/>
            <person name="Batzoglou S."/>
            <person name="Begun D."/>
            <person name="Bhutkar A."/>
            <person name="Blanco E."/>
            <person name="Bosak S.A."/>
            <person name="Bradley R.K."/>
            <person name="Brand A.D."/>
            <person name="Brent M.R."/>
            <person name="Brooks A.N."/>
            <person name="Brown R.H."/>
            <person name="Butlin R.K."/>
            <person name="Caggese C."/>
            <person name="Calvi B.R."/>
            <person name="Bernardo de Carvalho A."/>
            <person name="Caspi A."/>
            <person name="Castrezana S."/>
            <person name="Celniker S.E."/>
            <person name="Chang J.L."/>
            <person name="Chapple C."/>
            <person name="Chatterji S."/>
            <person name="Chinwalla A."/>
            <person name="Civetta A."/>
            <person name="Clifton S.W."/>
            <person name="Comeron J.M."/>
            <person name="Costello J.C."/>
            <person name="Coyne J.A."/>
            <person name="Daub J."/>
            <person name="David R.G."/>
            <person name="Delcher A.L."/>
            <person name="Delehaunty K."/>
            <person name="Do C.B."/>
            <person name="Ebling H."/>
            <person name="Edwards K."/>
            <person name="Eickbush T."/>
            <person name="Evans J.D."/>
            <person name="Filipski A."/>
            <person name="Findeiss S."/>
            <person name="Freyhult E."/>
            <person name="Fulton L."/>
            <person name="Fulton R."/>
            <person name="Garcia A.C."/>
            <person name="Gardiner A."/>
            <person name="Garfield D.A."/>
            <person name="Garvin B.E."/>
            <person name="Gibson G."/>
            <person name="Gilbert D."/>
            <person name="Gnerre S."/>
            <person name="Godfrey J."/>
            <person name="Good R."/>
            <person name="Gotea V."/>
            <person name="Gravely B."/>
            <person name="Greenberg A.J."/>
            <person name="Griffiths-Jones S."/>
            <person name="Gross S."/>
            <person name="Guigo R."/>
            <person name="Gustafson E.A."/>
            <person name="Haerty W."/>
            <person name="Hahn M.W."/>
            <person name="Halligan D.L."/>
            <person name="Halpern A.L."/>
            <person name="Halter G.M."/>
            <person name="Han M.V."/>
            <person name="Heger A."/>
            <person name="Hillier L."/>
            <person name="Hinrichs A.S."/>
            <person name="Holmes I."/>
            <person name="Hoskins R.A."/>
            <person name="Hubisz M.J."/>
            <person name="Hultmark D."/>
            <person name="Huntley M.A."/>
            <person name="Jaffe D.B."/>
            <person name="Jagadeeshan S."/>
            <person name="Jeck W.R."/>
            <person name="Johnson J."/>
            <person name="Jones C.D."/>
            <person name="Jordan W.C."/>
            <person name="Karpen G.H."/>
            <person name="Kataoka E."/>
            <person name="Keightley P.D."/>
            <person name="Kheradpour P."/>
            <person name="Kirkness E.F."/>
            <person name="Koerich L.B."/>
            <person name="Kristiansen K."/>
            <person name="Kudrna D."/>
            <person name="Kulathinal R.J."/>
            <person name="Kumar S."/>
            <person name="Kwok R."/>
            <person name="Lander E."/>
            <person name="Langley C.H."/>
            <person name="Lapoint R."/>
            <person name="Lazzaro B.P."/>
            <person name="Lee S.J."/>
            <person name="Levesque L."/>
            <person name="Li R."/>
            <person name="Lin C.F."/>
            <person name="Lin M.F."/>
            <person name="Lindblad-Toh K."/>
            <person name="Llopart A."/>
            <person name="Long M."/>
            <person name="Low L."/>
            <person name="Lozovsky E."/>
            <person name="Lu J."/>
            <person name="Luo M."/>
            <person name="Machado C.A."/>
            <person name="Makalowski W."/>
            <person name="Marzo M."/>
            <person name="Matsuda M."/>
            <person name="Matzkin L."/>
            <person name="McAllister B."/>
            <person name="McBride C.S."/>
            <person name="McKernan B."/>
            <person name="McKernan K."/>
            <person name="Mendez-Lago M."/>
            <person name="Minx P."/>
            <person name="Mollenhauer M.U."/>
            <person name="Montooth K."/>
            <person name="Mount S.M."/>
            <person name="Mu X."/>
            <person name="Myers E."/>
            <person name="Negre B."/>
            <person name="Newfeld S."/>
            <person name="Nielsen R."/>
            <person name="Noor M.A."/>
            <person name="O'Grady P."/>
            <person name="Pachter L."/>
            <person name="Papaceit M."/>
            <person name="Parisi M.J."/>
            <person name="Parisi M."/>
            <person name="Parts L."/>
            <person name="Pedersen J.S."/>
            <person name="Pesole G."/>
            <person name="Phillippy A.M."/>
            <person name="Ponting C.P."/>
            <person name="Pop M."/>
            <person name="Porcelli D."/>
            <person name="Powell J.R."/>
            <person name="Prohaska S."/>
            <person name="Pruitt K."/>
            <person name="Puig M."/>
            <person name="Quesneville H."/>
            <person name="Ram K.R."/>
            <person name="Rand D."/>
            <person name="Rasmussen M.D."/>
            <person name="Reed L.K."/>
            <person name="Reenan R."/>
            <person name="Reily A."/>
            <person name="Remington K.A."/>
            <person name="Rieger T.T."/>
            <person name="Ritchie M.G."/>
            <person name="Robin C."/>
            <person name="Rogers Y.H."/>
            <person name="Rohde C."/>
            <person name="Rozas J."/>
            <person name="Rubenfield M.J."/>
            <person name="Ruiz A."/>
            <person name="Russo S."/>
            <person name="Salzberg S.L."/>
            <person name="Sanchez-Gracia A."/>
            <person name="Saranga D.J."/>
            <person name="Sato H."/>
            <person name="Schaeffer S.W."/>
            <person name="Schatz M.C."/>
            <person name="Schlenke T."/>
            <person name="Schwartz R."/>
            <person name="Segarra C."/>
            <person name="Singh R.S."/>
            <person name="Sirot L."/>
            <person name="Sirota M."/>
            <person name="Sisneros N.B."/>
            <person name="Smith C.D."/>
            <person name="Smith T.F."/>
            <person name="Spieth J."/>
            <person name="Stage D.E."/>
            <person name="Stark A."/>
            <person name="Stephan W."/>
            <person name="Strausberg R.L."/>
            <person name="Strempel S."/>
            <person name="Sturgill D."/>
            <person name="Sutton G."/>
            <person name="Sutton G.G."/>
            <person name="Tao W."/>
            <person name="Teichmann S."/>
            <person name="Tobari Y.N."/>
            <person name="Tomimura Y."/>
            <person name="Tsolas J.M."/>
            <person name="Valente V.L."/>
            <person name="Venter E."/>
            <person name="Venter J.C."/>
            <person name="Vicario S."/>
            <person name="Vieira F.G."/>
            <person name="Vilella A.J."/>
            <person name="Villasante A."/>
            <person name="Walenz B."/>
            <person name="Wang J."/>
            <person name="Wasserman M."/>
            <person name="Watts T."/>
            <person name="Wilson D."/>
            <person name="Wilson R.K."/>
            <person name="Wing R.A."/>
            <person name="Wolfner M.F."/>
            <person name="Wong A."/>
            <person name="Wong G.K."/>
            <person name="Wu C.I."/>
            <person name="Wu G."/>
            <person name="Yamamoto D."/>
            <person name="Yang H.P."/>
            <person name="Yang S.P."/>
            <person name="Yorke J.A."/>
            <person name="Yoshida K."/>
            <person name="Zdobnov E."/>
            <person name="Zhang P."/>
            <person name="Zhang Y."/>
            <person name="Zimin A.V."/>
            <person name="Baldwin J."/>
            <person name="Abdouelleil A."/>
            <person name="Abdulkadir J."/>
            <person name="Abebe A."/>
            <person name="Abera B."/>
            <person name="Abreu J."/>
            <person name="Acer S.C."/>
            <person name="Aftuck L."/>
            <person name="Alexander A."/>
            <person name="An P."/>
            <person name="Anderson E."/>
            <person name="Anderson S."/>
            <person name="Arachi H."/>
            <person name="Azer M."/>
            <person name="Bachantsang P."/>
            <person name="Barry A."/>
            <person name="Bayul T."/>
            <person name="Berlin A."/>
            <person name="Bessette D."/>
            <person name="Bloom T."/>
            <person name="Blye J."/>
            <person name="Boguslavskiy L."/>
            <person name="Bonnet C."/>
            <person name="Boukhgalter B."/>
            <person name="Bourzgui I."/>
            <person name="Brown A."/>
            <person name="Cahill P."/>
            <person name="Channer S."/>
            <person name="Cheshatsang Y."/>
            <person name="Chuda L."/>
            <person name="Citroen M."/>
            <person name="Collymore A."/>
            <person name="Cooke P."/>
            <person name="Costello M."/>
            <person name="D'Aco K."/>
            <person name="Daza R."/>
            <person name="De Haan G."/>
            <person name="DeGray S."/>
            <person name="DeMaso C."/>
            <person name="Dhargay N."/>
            <person name="Dooley K."/>
            <person name="Dooley E."/>
            <person name="Doricent M."/>
            <person name="Dorje P."/>
            <person name="Dorjee K."/>
            <person name="Dupes A."/>
            <person name="Elong R."/>
            <person name="Falk J."/>
            <person name="Farina A."/>
            <person name="Faro S."/>
            <person name="Ferguson D."/>
            <person name="Fisher S."/>
            <person name="Foley C.D."/>
            <person name="Franke A."/>
            <person name="Friedrich D."/>
            <person name="Gadbois L."/>
            <person name="Gearin G."/>
            <person name="Gearin C.R."/>
            <person name="Giannoukos G."/>
            <person name="Goode T."/>
            <person name="Graham J."/>
            <person name="Grandbois E."/>
            <person name="Grewal S."/>
            <person name="Gyaltsen K."/>
            <person name="Hafez N."/>
            <person name="Hagos B."/>
            <person name="Hall J."/>
            <person name="Henson C."/>
            <person name="Hollinger A."/>
            <person name="Honan T."/>
            <person name="Huard M.D."/>
            <person name="Hughes L."/>
            <person name="Hurhula B."/>
            <person name="Husby M.E."/>
            <person name="Kamat A."/>
            <person name="Kanga B."/>
            <person name="Kashin S."/>
            <person name="Khazanovich D."/>
            <person name="Kisner P."/>
            <person name="Lance K."/>
            <person name="Lara M."/>
            <person name="Lee W."/>
            <person name="Lennon N."/>
            <person name="Letendre F."/>
            <person name="LeVine R."/>
            <person name="Lipovsky A."/>
            <person name="Liu X."/>
            <person name="Liu J."/>
            <person name="Liu S."/>
            <person name="Lokyitsang T."/>
            <person name="Lokyitsang Y."/>
            <person name="Lubonja R."/>
            <person name="Lui A."/>
            <person name="MacDonald P."/>
            <person name="Magnisalis V."/>
            <person name="Maru K."/>
            <person name="Matthews C."/>
            <person name="McCusker W."/>
            <person name="McDonough S."/>
            <person name="Mehta T."/>
            <person name="Meldrim J."/>
            <person name="Meneus L."/>
            <person name="Mihai O."/>
            <person name="Mihalev A."/>
            <person name="Mihova T."/>
            <person name="Mittelman R."/>
            <person name="Mlenga V."/>
            <person name="Montmayeur A."/>
            <person name="Mulrain L."/>
            <person name="Navidi A."/>
            <person name="Naylor J."/>
            <person name="Negash T."/>
            <person name="Nguyen T."/>
            <person name="Nguyen N."/>
            <person name="Nicol R."/>
            <person name="Norbu C."/>
            <person name="Norbu N."/>
            <person name="Novod N."/>
            <person name="O'Neill B."/>
            <person name="Osman S."/>
            <person name="Markiewicz E."/>
            <person name="Oyono O.L."/>
            <person name="Patti C."/>
            <person name="Phunkhang P."/>
            <person name="Pierre F."/>
            <person name="Priest M."/>
            <person name="Raghuraman S."/>
            <person name="Rege F."/>
            <person name="Reyes R."/>
            <person name="Rise C."/>
            <person name="Rogov P."/>
            <person name="Ross K."/>
            <person name="Ryan E."/>
            <person name="Settipalli S."/>
            <person name="Shea T."/>
            <person name="Sherpa N."/>
            <person name="Shi L."/>
            <person name="Shih D."/>
            <person name="Sparrow T."/>
            <person name="Spaulding J."/>
            <person name="Stalker J."/>
            <person name="Stange-Thomann N."/>
            <person name="Stavropoulos S."/>
            <person name="Stone C."/>
            <person name="Strader C."/>
            <person name="Tesfaye S."/>
            <person name="Thomson T."/>
            <person name="Thoulutsang Y."/>
            <person name="Thoulutsang D."/>
            <person name="Topham K."/>
            <person name="Topping I."/>
            <person name="Tsamla T."/>
            <person name="Vassiliev H."/>
            <person name="Vo A."/>
            <person name="Wangchuk T."/>
            <person name="Wangdi T."/>
            <person name="Weiand M."/>
            <person name="Wilkinson J."/>
            <person name="Wilson A."/>
            <person name="Yadav S."/>
            <person name="Young G."/>
            <person name="Yu Q."/>
            <person name="Zembek L."/>
            <person name="Zhong D."/>
            <person name="Zimmer A."/>
            <person name="Zwirko Z."/>
            <person name="Jaffe D.B."/>
            <person name="Alvarez P."/>
            <person name="Brockman W."/>
            <person name="Butler J."/>
            <person name="Chin C."/>
            <person name="Gnerre S."/>
            <person name="Grabherr M."/>
            <person name="Kleber M."/>
            <person name="Mauceli E."/>
            <person name="MacCallum I."/>
        </authorList>
    </citation>
    <scope>NUCLEOTIDE SEQUENCE [LARGE SCALE GENOMIC DNA]</scope>
    <source>
        <strain evidence="20">Rob3c / Tucson 14021-0248.25</strain>
    </source>
</reference>
<dbReference type="SMART" id="SM00734">
    <property type="entry name" value="ZnF_Rad18"/>
    <property type="match status" value="1"/>
</dbReference>
<feature type="region of interest" description="Disordered" evidence="16">
    <location>
        <begin position="659"/>
        <end position="688"/>
    </location>
</feature>
<dbReference type="InterPro" id="IPR006642">
    <property type="entry name" value="Rad18_UBZ4"/>
</dbReference>
<evidence type="ECO:0000256" key="3">
    <source>
        <dbReference type="ARBA" id="ARBA00012201"/>
    </source>
</evidence>
<gene>
    <name evidence="19" type="primary">Dsec\GM19503</name>
    <name evidence="19" type="ORF">Dsec_GM19503</name>
</gene>
<dbReference type="InterPro" id="IPR029787">
    <property type="entry name" value="Nucleotide_cyclase"/>
</dbReference>
<dbReference type="InterPro" id="IPR006640">
    <property type="entry name" value="SprT-like_domain"/>
</dbReference>
<keyword evidence="10" id="KW-0067">ATP-binding</keyword>
<dbReference type="GO" id="GO:0004016">
    <property type="term" value="F:adenylate cyclase activity"/>
    <property type="evidence" value="ECO:0007669"/>
    <property type="project" value="UniProtKB-EC"/>
</dbReference>
<name>B4ILT9_DROSE</name>
<feature type="transmembrane region" description="Helical" evidence="17">
    <location>
        <begin position="145"/>
        <end position="163"/>
    </location>
</feature>
<evidence type="ECO:0000256" key="17">
    <source>
        <dbReference type="SAM" id="Phobius"/>
    </source>
</evidence>
<dbReference type="GO" id="GO:0035556">
    <property type="term" value="P:intracellular signal transduction"/>
    <property type="evidence" value="ECO:0007669"/>
    <property type="project" value="InterPro"/>
</dbReference>
<dbReference type="PhylomeDB" id="B4ILT9"/>
<feature type="region of interest" description="Disordered" evidence="16">
    <location>
        <begin position="1025"/>
        <end position="1050"/>
    </location>
</feature>
<dbReference type="GO" id="GO:0008270">
    <property type="term" value="F:zinc ion binding"/>
    <property type="evidence" value="ECO:0007669"/>
    <property type="project" value="UniProtKB-KW"/>
</dbReference>
<feature type="transmembrane region" description="Helical" evidence="17">
    <location>
        <begin position="114"/>
        <end position="133"/>
    </location>
</feature>
<evidence type="ECO:0000256" key="7">
    <source>
        <dbReference type="ARBA" id="ARBA00022763"/>
    </source>
</evidence>
<evidence type="ECO:0000313" key="20">
    <source>
        <dbReference type="Proteomes" id="UP000001292"/>
    </source>
</evidence>
<evidence type="ECO:0000256" key="10">
    <source>
        <dbReference type="ARBA" id="ARBA00022840"/>
    </source>
</evidence>
<feature type="compositionally biased region" description="Basic residues" evidence="16">
    <location>
        <begin position="1243"/>
        <end position="1254"/>
    </location>
</feature>
<feature type="region of interest" description="Disordered" evidence="16">
    <location>
        <begin position="1083"/>
        <end position="1102"/>
    </location>
</feature>
<feature type="compositionally biased region" description="Polar residues" evidence="16">
    <location>
        <begin position="1030"/>
        <end position="1041"/>
    </location>
</feature>
<dbReference type="PANTHER" id="PTHR45627">
    <property type="entry name" value="ADENYLATE CYCLASE TYPE 1"/>
    <property type="match status" value="1"/>
</dbReference>
<dbReference type="InterPro" id="IPR001054">
    <property type="entry name" value="A/G_cyclase"/>
</dbReference>
<keyword evidence="13 17" id="KW-0472">Membrane</keyword>
<feature type="compositionally biased region" description="Low complexity" evidence="16">
    <location>
        <begin position="579"/>
        <end position="590"/>
    </location>
</feature>
<evidence type="ECO:0000256" key="13">
    <source>
        <dbReference type="ARBA" id="ARBA00023136"/>
    </source>
</evidence>
<keyword evidence="5" id="KW-0479">Metal-binding</keyword>
<dbReference type="EMBL" id="CH480888">
    <property type="protein sequence ID" value="EDW55389.1"/>
    <property type="molecule type" value="Genomic_DNA"/>
</dbReference>
<dbReference type="GO" id="GO:0009190">
    <property type="term" value="P:cyclic nucleotide biosynthetic process"/>
    <property type="evidence" value="ECO:0007669"/>
    <property type="project" value="InterPro"/>
</dbReference>
<feature type="compositionally biased region" description="Polar residues" evidence="16">
    <location>
        <begin position="662"/>
        <end position="673"/>
    </location>
</feature>
<dbReference type="PROSITE" id="PS50125">
    <property type="entry name" value="GUANYLATE_CYCLASE_2"/>
    <property type="match status" value="1"/>
</dbReference>
<feature type="region of interest" description="Disordered" evidence="16">
    <location>
        <begin position="529"/>
        <end position="590"/>
    </location>
</feature>
<evidence type="ECO:0000259" key="18">
    <source>
        <dbReference type="PROSITE" id="PS50125"/>
    </source>
</evidence>
<dbReference type="SMART" id="SM00044">
    <property type="entry name" value="CYCc"/>
    <property type="match status" value="1"/>
</dbReference>
<feature type="region of interest" description="Disordered" evidence="16">
    <location>
        <begin position="948"/>
        <end position="1000"/>
    </location>
</feature>
<evidence type="ECO:0000256" key="4">
    <source>
        <dbReference type="ARBA" id="ARBA00022692"/>
    </source>
</evidence>
<evidence type="ECO:0000313" key="19">
    <source>
        <dbReference type="EMBL" id="EDW55389.1"/>
    </source>
</evidence>
<feature type="compositionally biased region" description="Polar residues" evidence="16">
    <location>
        <begin position="529"/>
        <end position="545"/>
    </location>
</feature>
<feature type="region of interest" description="Disordered" evidence="16">
    <location>
        <begin position="1218"/>
        <end position="1254"/>
    </location>
</feature>
<dbReference type="Gene3D" id="3.30.70.1230">
    <property type="entry name" value="Nucleotide cyclase"/>
    <property type="match status" value="1"/>
</dbReference>
<dbReference type="EC" id="4.6.1.1" evidence="3"/>
<proteinExistence type="predicted"/>
<feature type="compositionally biased region" description="Polar residues" evidence="16">
    <location>
        <begin position="984"/>
        <end position="1000"/>
    </location>
</feature>
<dbReference type="GO" id="GO:0005886">
    <property type="term" value="C:plasma membrane"/>
    <property type="evidence" value="ECO:0007669"/>
    <property type="project" value="TreeGrafter"/>
</dbReference>
<keyword evidence="9" id="KW-0862">Zinc</keyword>
<feature type="compositionally biased region" description="Polar residues" evidence="16">
    <location>
        <begin position="555"/>
        <end position="567"/>
    </location>
</feature>
<keyword evidence="4 17" id="KW-0812">Transmembrane</keyword>
<dbReference type="Proteomes" id="UP000001292">
    <property type="component" value="Unassembled WGS sequence"/>
</dbReference>
<organism evidence="20">
    <name type="scientific">Drosophila sechellia</name>
    <name type="common">Fruit fly</name>
    <dbReference type="NCBI Taxonomy" id="7238"/>
    <lineage>
        <taxon>Eukaryota</taxon>
        <taxon>Metazoa</taxon>
        <taxon>Ecdysozoa</taxon>
        <taxon>Arthropoda</taxon>
        <taxon>Hexapoda</taxon>
        <taxon>Insecta</taxon>
        <taxon>Pterygota</taxon>
        <taxon>Neoptera</taxon>
        <taxon>Endopterygota</taxon>
        <taxon>Diptera</taxon>
        <taxon>Brachycera</taxon>
        <taxon>Muscomorpha</taxon>
        <taxon>Ephydroidea</taxon>
        <taxon>Drosophilidae</taxon>
        <taxon>Drosophila</taxon>
        <taxon>Sophophora</taxon>
    </lineage>
</organism>
<keyword evidence="6" id="KW-0547">Nucleotide-binding</keyword>
<keyword evidence="12 17" id="KW-1133">Transmembrane helix</keyword>
<dbReference type="SMART" id="SM00731">
    <property type="entry name" value="SprT"/>
    <property type="match status" value="1"/>
</dbReference>
<evidence type="ECO:0000256" key="2">
    <source>
        <dbReference type="ARBA" id="ARBA00004141"/>
    </source>
</evidence>
<dbReference type="PANTHER" id="PTHR45627:SF8">
    <property type="entry name" value="ADENYLATE CYCLASE TYPE 9"/>
    <property type="match status" value="1"/>
</dbReference>
<evidence type="ECO:0000256" key="16">
    <source>
        <dbReference type="SAM" id="MobiDB-lite"/>
    </source>
</evidence>
<evidence type="ECO:0000256" key="8">
    <source>
        <dbReference type="ARBA" id="ARBA00022771"/>
    </source>
</evidence>
<evidence type="ECO:0000256" key="11">
    <source>
        <dbReference type="ARBA" id="ARBA00022842"/>
    </source>
</evidence>
<accession>B4ILT9</accession>
<evidence type="ECO:0000256" key="9">
    <source>
        <dbReference type="ARBA" id="ARBA00022833"/>
    </source>
</evidence>
<keyword evidence="20" id="KW-1185">Reference proteome</keyword>
<feature type="domain" description="Guanylate cyclase" evidence="18">
    <location>
        <begin position="355"/>
        <end position="482"/>
    </location>
</feature>
<sequence>MPPGVLVNDSRANSTDDIQIALAPHIQTYLSQTGRRHSCCSVMLPVAFERAAAKSWLDPKFDSPVLEEQYQASVFPHIRMRYRFTLSYILLCSLMWCLYFVVDGGSEDFWRPISSSFSMLSLVTIMALCFTHWDLYREHRTVTSAITALLLCGASLAFLTYTGRAFSPLGHFAICLEIVLLIYTALPMPLWLGASTAISYSIAFEMVSHMVIGCSAIHGGPMHGGGGAAGGSGMEANGDPSNRILILRIMAHLSVHLVGVHVLIMNLVRMRGTFMKVGQNLLVRRQLEMEKQLKEKMIHSVMPPKVADMLLNEGGPSGLDAGGLPPESHYMRPRASNDVKSLFRPFHMHSMENVSILFADIVGFTRMSSTKTAEQLVEILNDLFERFDDLCSLSGCEKISTLGDCYYCVSGCPEPRADHAICCVEMGLGMIDAMRCFDAQRHEGVKMRVGVHTGTVLCGIVGTRRVKFDVWSNDVSLANKMESSGKPEQVHISQETSSFLGDAYYLEEGEEVFGHRTYFVVGRRRDFTRTNSLSPSMPANATGSSLLLPGAHGASLSQSATNVSAVQPNVPPASPVGQLSSSLNPSPVLSMRPRLTSLSMKMRKKSQSRDRDVERGIIHPAAAGIPPDTDYQLARRIQAQIDEGEEGGDSELDSSIQFVYPKSNQPKSTNMENTKIKNKKRGAAPTKPPVRAIQASYDDYLNKTINLVHPQWELVDPTPDIYSMFIQFDEKFFQERLGAVSLEWSKKMYSCAGICYQRGNRFVKEVTIRLSEPLLKLRPRKDLVETLLHEMIHAYCFVLNIREGNGGHGPNFKRIMETINKVAGTNITVYHTFHDEVASYRTHIWRCTGICRERSPFWGYVKRTSNRAPGPNDEWWARHHRECSGTFMKLGEPSKPPKPETKSRAKKSTPAVAAPKEDIRNWFDQPAAKKAATGTALLGDLAKAVPPTSYPGLSSEPFAMPKTPAAGTNRNTSGGGNELDKSGSKATTEISGQGYSLGGSSAIENIDISDTDVPDPAKLRQIRLERFSGDASNKGQNNSEADITKKRRRVSSDGEIITWESYDDDVMVRDVHVPFVNLVDSDSDEEEMKMPAGRNTMSSQERTQNIKRQVMEDELTLCEDDILLIDDEYDDEVAANDSLTAATELADQSIIDDIFGEDTLLKEFQRENDVQPTCSSYGKNTGNDIVSCPICFEKMKRTELSNHFDGCAIMVRLEPPSFKPKNRRPRASFTSKDSSGFSTSRGAKSKAKSSKRILRSSGYTEKEIDELFHRLVCSALQRGRTYSASAPAAQPLQTDRRLSQMWPGDHAPPPEGASICLRGLQEALGRHLLQTIIR</sequence>
<keyword evidence="14" id="KW-0234">DNA repair</keyword>
<dbReference type="GO" id="GO:0006281">
    <property type="term" value="P:DNA repair"/>
    <property type="evidence" value="ECO:0007669"/>
    <property type="project" value="UniProtKB-KW"/>
</dbReference>
<comment type="subcellular location">
    <subcellularLocation>
        <location evidence="2">Membrane</location>
        <topology evidence="2">Multi-pass membrane protein</topology>
    </subcellularLocation>
</comment>